<comment type="subcellular location">
    <subcellularLocation>
        <location evidence="1">Cytoplasm</location>
    </subcellularLocation>
</comment>
<dbReference type="InterPro" id="IPR016867">
    <property type="entry name" value="GcvR"/>
</dbReference>
<dbReference type="CDD" id="cd04869">
    <property type="entry name" value="ACT_GcvR_2"/>
    <property type="match status" value="1"/>
</dbReference>
<dbReference type="PIRSF" id="PIRSF028103">
    <property type="entry name" value="GcvR"/>
    <property type="match status" value="1"/>
</dbReference>
<keyword evidence="1" id="KW-0963">Cytoplasm</keyword>
<proteinExistence type="predicted"/>
<dbReference type="GO" id="GO:0006355">
    <property type="term" value="P:regulation of DNA-templated transcription"/>
    <property type="evidence" value="ECO:0007669"/>
    <property type="project" value="UniProtKB-UniRule"/>
</dbReference>
<organism evidence="3 4">
    <name type="scientific">Aestuariirhabdus litorea</name>
    <dbReference type="NCBI Taxonomy" id="2528527"/>
    <lineage>
        <taxon>Bacteria</taxon>
        <taxon>Pseudomonadati</taxon>
        <taxon>Pseudomonadota</taxon>
        <taxon>Gammaproteobacteria</taxon>
        <taxon>Oceanospirillales</taxon>
        <taxon>Aestuariirhabdaceae</taxon>
        <taxon>Aestuariirhabdus</taxon>
    </lineage>
</organism>
<dbReference type="AlphaFoldDB" id="A0A3P3VL96"/>
<keyword evidence="4" id="KW-1185">Reference proteome</keyword>
<reference evidence="3 4" key="2">
    <citation type="submission" date="2018-12" db="EMBL/GenBank/DDBJ databases">
        <title>Simiduia agarivorans gen. nov., sp. nov., a marine, agarolytic bacterium isolated from shallow coastal water from Keelung, Taiwan.</title>
        <authorList>
            <person name="Shieh W.Y."/>
        </authorList>
    </citation>
    <scope>NUCLEOTIDE SEQUENCE [LARGE SCALE GENOMIC DNA]</scope>
    <source>
        <strain evidence="3 4">GTF-13</strain>
    </source>
</reference>
<evidence type="ECO:0000256" key="1">
    <source>
        <dbReference type="PIRNR" id="PIRNR028103"/>
    </source>
</evidence>
<dbReference type="GO" id="GO:0005737">
    <property type="term" value="C:cytoplasm"/>
    <property type="evidence" value="ECO:0007669"/>
    <property type="project" value="UniProtKB-SubCell"/>
</dbReference>
<evidence type="ECO:0000313" key="4">
    <source>
        <dbReference type="Proteomes" id="UP000280792"/>
    </source>
</evidence>
<evidence type="ECO:0000259" key="2">
    <source>
        <dbReference type="PROSITE" id="PS51671"/>
    </source>
</evidence>
<dbReference type="Gene3D" id="3.30.70.260">
    <property type="match status" value="2"/>
</dbReference>
<dbReference type="Proteomes" id="UP000280792">
    <property type="component" value="Unassembled WGS sequence"/>
</dbReference>
<accession>A0A3P3VL96</accession>
<reference evidence="3 4" key="1">
    <citation type="submission" date="2018-08" db="EMBL/GenBank/DDBJ databases">
        <authorList>
            <person name="Khan S.A."/>
        </authorList>
    </citation>
    <scope>NUCLEOTIDE SEQUENCE [LARGE SCALE GENOMIC DNA]</scope>
    <source>
        <strain evidence="3 4">GTF-13</strain>
    </source>
</reference>
<dbReference type="EMBL" id="QWEZ01000002">
    <property type="protein sequence ID" value="RRJ83521.1"/>
    <property type="molecule type" value="Genomic_DNA"/>
</dbReference>
<keyword evidence="1" id="KW-0678">Repressor</keyword>
<name>A0A3P3VL96_9GAMM</name>
<sequence>MVVSIIADDQPGLVDSLAQTVVDNQGNWLESRMAQMAGKFAGILRISVSEPHSSSLQEALEALQTRGMKVIVEQAVDESAPATRALLLNLVGNDRPGIVREVSQLLARQHINVEELSTECTPAPHSSDMLFRAQARLQVPTDVDIDTLTETLESLADDLIVEVSHPGA</sequence>
<dbReference type="InterPro" id="IPR045865">
    <property type="entry name" value="ACT-like_dom_sf"/>
</dbReference>
<gene>
    <name evidence="3" type="ORF">D0544_14670</name>
</gene>
<evidence type="ECO:0000313" key="3">
    <source>
        <dbReference type="EMBL" id="RRJ83521.1"/>
    </source>
</evidence>
<dbReference type="InterPro" id="IPR050990">
    <property type="entry name" value="UPF0237/GcvR_regulator"/>
</dbReference>
<dbReference type="Pfam" id="PF13740">
    <property type="entry name" value="ACT_6"/>
    <property type="match status" value="1"/>
</dbReference>
<dbReference type="PANTHER" id="PTHR34875">
    <property type="entry name" value="UPF0237 PROTEIN MJ1558"/>
    <property type="match status" value="1"/>
</dbReference>
<dbReference type="PANTHER" id="PTHR34875:SF6">
    <property type="entry name" value="UPF0237 PROTEIN MJ1558"/>
    <property type="match status" value="1"/>
</dbReference>
<comment type="caution">
    <text evidence="3">The sequence shown here is derived from an EMBL/GenBank/DDBJ whole genome shotgun (WGS) entry which is preliminary data.</text>
</comment>
<feature type="domain" description="ACT" evidence="2">
    <location>
        <begin position="87"/>
        <end position="166"/>
    </location>
</feature>
<keyword evidence="1" id="KW-0804">Transcription</keyword>
<protein>
    <recommendedName>
        <fullName evidence="1">Glycine cleavage system transcriptional repressor</fullName>
    </recommendedName>
</protein>
<dbReference type="PROSITE" id="PS51671">
    <property type="entry name" value="ACT"/>
    <property type="match status" value="1"/>
</dbReference>
<dbReference type="SUPFAM" id="SSF55021">
    <property type="entry name" value="ACT-like"/>
    <property type="match status" value="2"/>
</dbReference>
<dbReference type="InterPro" id="IPR002912">
    <property type="entry name" value="ACT_dom"/>
</dbReference>